<feature type="transmembrane region" description="Helical" evidence="2">
    <location>
        <begin position="98"/>
        <end position="121"/>
    </location>
</feature>
<evidence type="ECO:0008006" key="5">
    <source>
        <dbReference type="Google" id="ProtNLM"/>
    </source>
</evidence>
<keyword evidence="1" id="KW-0677">Repeat</keyword>
<dbReference type="PANTHER" id="PTHR10582">
    <property type="entry name" value="TRANSIENT RECEPTOR POTENTIAL ION CHANNEL PROTEIN"/>
    <property type="match status" value="1"/>
</dbReference>
<dbReference type="AlphaFoldDB" id="A0A397TU32"/>
<evidence type="ECO:0000256" key="1">
    <source>
        <dbReference type="ARBA" id="ARBA00022737"/>
    </source>
</evidence>
<reference evidence="3 4" key="1">
    <citation type="submission" date="2018-06" db="EMBL/GenBank/DDBJ databases">
        <title>Comparative genomics reveals the genomic features of Rhizophagus irregularis, R. cerebriforme, R. diaphanum and Gigaspora rosea, and their symbiotic lifestyle signature.</title>
        <authorList>
            <person name="Morin E."/>
            <person name="San Clemente H."/>
            <person name="Chen E.C.H."/>
            <person name="De La Providencia I."/>
            <person name="Hainaut M."/>
            <person name="Kuo A."/>
            <person name="Kohler A."/>
            <person name="Murat C."/>
            <person name="Tang N."/>
            <person name="Roy S."/>
            <person name="Loubradou J."/>
            <person name="Henrissat B."/>
            <person name="Grigoriev I.V."/>
            <person name="Corradi N."/>
            <person name="Roux C."/>
            <person name="Martin F.M."/>
        </authorList>
    </citation>
    <scope>NUCLEOTIDE SEQUENCE [LARGE SCALE GENOMIC DNA]</scope>
    <source>
        <strain evidence="3 4">DAOM 194757</strain>
    </source>
</reference>
<gene>
    <name evidence="3" type="ORF">C2G38_1207850</name>
</gene>
<dbReference type="GO" id="GO:0005886">
    <property type="term" value="C:plasma membrane"/>
    <property type="evidence" value="ECO:0007669"/>
    <property type="project" value="TreeGrafter"/>
</dbReference>
<evidence type="ECO:0000256" key="2">
    <source>
        <dbReference type="SAM" id="Phobius"/>
    </source>
</evidence>
<name>A0A397TU32_9GLOM</name>
<protein>
    <recommendedName>
        <fullName evidence="5">Ion transport domain-containing protein</fullName>
    </recommendedName>
</protein>
<feature type="transmembrane region" description="Helical" evidence="2">
    <location>
        <begin position="34"/>
        <end position="53"/>
    </location>
</feature>
<dbReference type="OrthoDB" id="6068913at2759"/>
<feature type="transmembrane region" description="Helical" evidence="2">
    <location>
        <begin position="188"/>
        <end position="213"/>
    </location>
</feature>
<dbReference type="InterPro" id="IPR024862">
    <property type="entry name" value="TRPV"/>
</dbReference>
<keyword evidence="2" id="KW-0812">Transmembrane</keyword>
<proteinExistence type="predicted"/>
<dbReference type="GO" id="GO:0005216">
    <property type="term" value="F:monoatomic ion channel activity"/>
    <property type="evidence" value="ECO:0007669"/>
    <property type="project" value="InterPro"/>
</dbReference>
<keyword evidence="2" id="KW-1133">Transmembrane helix</keyword>
<sequence>MHLLYATIILGILHFTFELRQCIHSPKHWIRDVWNYLDVGAILYPVITSVIWLQTSTLPISGVTISILLLELKFLLLFRNIEIIGVYYSLIFEVANKAVSTFAITLGVIIFSFAHSLYIMIGKTNKVSNDLYNSMNIVSNSTSEKPSTINSNMFTSLTTAVFAVYMMLTGDSTYLPTWSLIENPTLAFLIIFFSFFTIIYLMNLFIGLLSNFIDETNTKEMFLLQRAKILAEIELFYMLPYQRRKNNWFPELM</sequence>
<organism evidence="3 4">
    <name type="scientific">Gigaspora rosea</name>
    <dbReference type="NCBI Taxonomy" id="44941"/>
    <lineage>
        <taxon>Eukaryota</taxon>
        <taxon>Fungi</taxon>
        <taxon>Fungi incertae sedis</taxon>
        <taxon>Mucoromycota</taxon>
        <taxon>Glomeromycotina</taxon>
        <taxon>Glomeromycetes</taxon>
        <taxon>Diversisporales</taxon>
        <taxon>Gigasporaceae</taxon>
        <taxon>Gigaspora</taxon>
    </lineage>
</organism>
<dbReference type="GO" id="GO:0098703">
    <property type="term" value="P:calcium ion import across plasma membrane"/>
    <property type="evidence" value="ECO:0007669"/>
    <property type="project" value="TreeGrafter"/>
</dbReference>
<evidence type="ECO:0000313" key="3">
    <source>
        <dbReference type="EMBL" id="RIB00418.1"/>
    </source>
</evidence>
<evidence type="ECO:0000313" key="4">
    <source>
        <dbReference type="Proteomes" id="UP000266673"/>
    </source>
</evidence>
<keyword evidence="2" id="KW-0472">Membrane</keyword>
<keyword evidence="4" id="KW-1185">Reference proteome</keyword>
<dbReference type="Proteomes" id="UP000266673">
    <property type="component" value="Unassembled WGS sequence"/>
</dbReference>
<comment type="caution">
    <text evidence="3">The sequence shown here is derived from an EMBL/GenBank/DDBJ whole genome shotgun (WGS) entry which is preliminary data.</text>
</comment>
<dbReference type="PANTHER" id="PTHR10582:SF2">
    <property type="entry name" value="INACTIVE"/>
    <property type="match status" value="1"/>
</dbReference>
<dbReference type="EMBL" id="QKWP01004260">
    <property type="protein sequence ID" value="RIB00418.1"/>
    <property type="molecule type" value="Genomic_DNA"/>
</dbReference>
<accession>A0A397TU32</accession>